<evidence type="ECO:0000313" key="4">
    <source>
        <dbReference type="Proteomes" id="UP000324974"/>
    </source>
</evidence>
<accession>A0A5C1ARV1</accession>
<dbReference type="AlphaFoldDB" id="A0A5C1ARV1"/>
<dbReference type="OrthoDB" id="9798761at2"/>
<dbReference type="RefSeq" id="WP_149115013.1">
    <property type="nucleotide sequence ID" value="NZ_CP042425.1"/>
</dbReference>
<dbReference type="PANTHER" id="PTHR35149:SF2">
    <property type="entry name" value="DUF262 DOMAIN-CONTAINING PROTEIN"/>
    <property type="match status" value="1"/>
</dbReference>
<feature type="region of interest" description="Disordered" evidence="1">
    <location>
        <begin position="98"/>
        <end position="164"/>
    </location>
</feature>
<sequence length="164" mass="18407">MNAGERTIDKVLTEQICYEVPPYQRPYSWEEENVRQMLADIWEAYERNDTEYFIGSLITIEKDRDRHYDVVDGQQRLTTLNLIFAALRDRITDEAAKATLQNRILPRRPDRGGGNPTAAAAQEGSGVLPQARPGGSESPGPVGGRSGSPPATPDREPRRRARFL</sequence>
<evidence type="ECO:0000313" key="3">
    <source>
        <dbReference type="EMBL" id="QEL20756.1"/>
    </source>
</evidence>
<name>A0A5C1ARV1_9BACT</name>
<dbReference type="EMBL" id="CP042425">
    <property type="protein sequence ID" value="QEL20756.1"/>
    <property type="molecule type" value="Genomic_DNA"/>
</dbReference>
<dbReference type="KEGG" id="lrs:PX52LOC_07866"/>
<dbReference type="Pfam" id="PF03235">
    <property type="entry name" value="GmrSD_N"/>
    <property type="match status" value="1"/>
</dbReference>
<dbReference type="PANTHER" id="PTHR35149">
    <property type="entry name" value="SLL5132 PROTEIN"/>
    <property type="match status" value="1"/>
</dbReference>
<gene>
    <name evidence="3" type="ORF">PX52LOC_07866</name>
</gene>
<keyword evidence="4" id="KW-1185">Reference proteome</keyword>
<proteinExistence type="predicted"/>
<feature type="domain" description="GmrSD restriction endonucleases N-terminal" evidence="2">
    <location>
        <begin position="14"/>
        <end position="89"/>
    </location>
</feature>
<reference evidence="4" key="1">
    <citation type="submission" date="2019-08" db="EMBL/GenBank/DDBJ databases">
        <title>Limnoglobus roseus gen. nov., sp. nov., a novel freshwater planctomycete with a giant genome from the family Gemmataceae.</title>
        <authorList>
            <person name="Kulichevskaya I.S."/>
            <person name="Naumoff D.G."/>
            <person name="Miroshnikov K."/>
            <person name="Ivanova A."/>
            <person name="Philippov D.A."/>
            <person name="Hakobyan A."/>
            <person name="Rijpstra I.C."/>
            <person name="Sinninghe Damste J.S."/>
            <person name="Liesack W."/>
            <person name="Dedysh S.N."/>
        </authorList>
    </citation>
    <scope>NUCLEOTIDE SEQUENCE [LARGE SCALE GENOMIC DNA]</scope>
    <source>
        <strain evidence="4">PX52</strain>
    </source>
</reference>
<protein>
    <recommendedName>
        <fullName evidence="2">GmrSD restriction endonucleases N-terminal domain-containing protein</fullName>
    </recommendedName>
</protein>
<evidence type="ECO:0000259" key="2">
    <source>
        <dbReference type="Pfam" id="PF03235"/>
    </source>
</evidence>
<organism evidence="3 4">
    <name type="scientific">Limnoglobus roseus</name>
    <dbReference type="NCBI Taxonomy" id="2598579"/>
    <lineage>
        <taxon>Bacteria</taxon>
        <taxon>Pseudomonadati</taxon>
        <taxon>Planctomycetota</taxon>
        <taxon>Planctomycetia</taxon>
        <taxon>Gemmatales</taxon>
        <taxon>Gemmataceae</taxon>
        <taxon>Limnoglobus</taxon>
    </lineage>
</organism>
<dbReference type="Proteomes" id="UP000324974">
    <property type="component" value="Chromosome"/>
</dbReference>
<dbReference type="InterPro" id="IPR004919">
    <property type="entry name" value="GmrSD_N"/>
</dbReference>
<evidence type="ECO:0000256" key="1">
    <source>
        <dbReference type="SAM" id="MobiDB-lite"/>
    </source>
</evidence>